<dbReference type="EMBL" id="PGXC01000037">
    <property type="protein sequence ID" value="PKK88686.1"/>
    <property type="molecule type" value="Genomic_DNA"/>
</dbReference>
<organism evidence="1 2">
    <name type="scientific">Candidatus Wallbacteria bacterium HGW-Wallbacteria-1</name>
    <dbReference type="NCBI Taxonomy" id="2013854"/>
    <lineage>
        <taxon>Bacteria</taxon>
        <taxon>Candidatus Walliibacteriota</taxon>
    </lineage>
</organism>
<gene>
    <name evidence="1" type="ORF">CVV64_17745</name>
</gene>
<evidence type="ECO:0008006" key="3">
    <source>
        <dbReference type="Google" id="ProtNLM"/>
    </source>
</evidence>
<name>A0A2N1PK29_9BACT</name>
<accession>A0A2N1PK29</accession>
<protein>
    <recommendedName>
        <fullName evidence="3">PilZ domain-containing protein</fullName>
    </recommendedName>
</protein>
<dbReference type="AlphaFoldDB" id="A0A2N1PK29"/>
<evidence type="ECO:0000313" key="2">
    <source>
        <dbReference type="Proteomes" id="UP000233256"/>
    </source>
</evidence>
<comment type="caution">
    <text evidence="1">The sequence shown here is derived from an EMBL/GenBank/DDBJ whole genome shotgun (WGS) entry which is preliminary data.</text>
</comment>
<reference evidence="1 2" key="1">
    <citation type="journal article" date="2017" name="ISME J.">
        <title>Potential for microbial H2 and metal transformations associated with novel bacteria and archaea in deep terrestrial subsurface sediments.</title>
        <authorList>
            <person name="Hernsdorf A.W."/>
            <person name="Amano Y."/>
            <person name="Miyakawa K."/>
            <person name="Ise K."/>
            <person name="Suzuki Y."/>
            <person name="Anantharaman K."/>
            <person name="Probst A."/>
            <person name="Burstein D."/>
            <person name="Thomas B.C."/>
            <person name="Banfield J.F."/>
        </authorList>
    </citation>
    <scope>NUCLEOTIDE SEQUENCE [LARGE SCALE GENOMIC DNA]</scope>
    <source>
        <strain evidence="1">HGW-Wallbacteria-1</strain>
    </source>
</reference>
<evidence type="ECO:0000313" key="1">
    <source>
        <dbReference type="EMBL" id="PKK88686.1"/>
    </source>
</evidence>
<dbReference type="Proteomes" id="UP000233256">
    <property type="component" value="Unassembled WGS sequence"/>
</dbReference>
<sequence>MAIKKIRGKEITPGMILAETVYSDSGQTLYRPGTVITLQVITRMNRYSRSVQNRWLSIQVNDVCTANPSAPLLRVREGQNDSSDLLSGGNGFSMDNGSGTSFASSLAGSFENGSVSCSANGFAFANTSGSSVDSSVSDEGFAVPGSRGGKPLAGMVTARMVGHKGLMRWSSGSRRMETEATVSYLNSEGVVMSGDLDGIMPGDRTGFIFREASVLPRGVHGAFWNMKFMRKIGSDAWLFEGLTLQKQDRETRRRPMALSGPDGMPLLMEMYVLDWEYSESYSLRHRIETGVSDHRTGSSRVTQVFDRVLSRVDDTEVRPVTERKTILRGIVRDISEDGMCMQLNDDAASSLMDLDCNRAMKTGLVFPLSSGGYLLMNVMGRPVNIRRTDKGVFLHAQFVRSQRTLGSVFDAISSMNGMSSAH</sequence>
<proteinExistence type="predicted"/>